<organism evidence="2 3">
    <name type="scientific">Bacillus spongiae</name>
    <dbReference type="NCBI Taxonomy" id="2683610"/>
    <lineage>
        <taxon>Bacteria</taxon>
        <taxon>Bacillati</taxon>
        <taxon>Bacillota</taxon>
        <taxon>Bacilli</taxon>
        <taxon>Bacillales</taxon>
        <taxon>Bacillaceae</taxon>
        <taxon>Bacillus</taxon>
    </lineage>
</organism>
<sequence length="213" mass="24317">MNIHSLAIGLPKQLTYKNQAYKSGIQKEPVKVLQVSKHGIVGDDVANHTFHGGVDRVICAYPFEHYAFWKSYLGHSLVLPAFGENMTLCGMRERDVMIGDIYKVSDCLLQVSQGRIPCATISKFNQSPKLLQYIVEKGYTGYFFRVVEGGEITLQSPIELVERKENEISILRANQILFHENNDKNELQRLLDQPDLAEDWKKKIEAKMKKMSN</sequence>
<dbReference type="EMBL" id="JBBAXC010000015">
    <property type="protein sequence ID" value="MEI5908726.1"/>
    <property type="molecule type" value="Genomic_DNA"/>
</dbReference>
<proteinExistence type="predicted"/>
<dbReference type="SUPFAM" id="SSF50800">
    <property type="entry name" value="PK beta-barrel domain-like"/>
    <property type="match status" value="1"/>
</dbReference>
<evidence type="ECO:0000259" key="1">
    <source>
        <dbReference type="PROSITE" id="PS51340"/>
    </source>
</evidence>
<dbReference type="InterPro" id="IPR005163">
    <property type="entry name" value="Tri_helical_YiiM-like"/>
</dbReference>
<dbReference type="InterPro" id="IPR011037">
    <property type="entry name" value="Pyrv_Knase-like_insert_dom_sf"/>
</dbReference>
<accession>A0ABU8HHT3</accession>
<dbReference type="Gene3D" id="2.40.33.20">
    <property type="entry name" value="PK beta-barrel domain-like"/>
    <property type="match status" value="1"/>
</dbReference>
<dbReference type="PANTHER" id="PTHR30212:SF2">
    <property type="entry name" value="PROTEIN YIIM"/>
    <property type="match status" value="1"/>
</dbReference>
<dbReference type="InterPro" id="IPR052353">
    <property type="entry name" value="Benzoxazolinone_Detox_Enz"/>
</dbReference>
<name>A0ABU8HHT3_9BACI</name>
<dbReference type="PROSITE" id="PS51340">
    <property type="entry name" value="MOSC"/>
    <property type="match status" value="1"/>
</dbReference>
<comment type="caution">
    <text evidence="2">The sequence shown here is derived from an EMBL/GenBank/DDBJ whole genome shotgun (WGS) entry which is preliminary data.</text>
</comment>
<keyword evidence="3" id="KW-1185">Reference proteome</keyword>
<dbReference type="RefSeq" id="WP_336588203.1">
    <property type="nucleotide sequence ID" value="NZ_JBBAXC010000015.1"/>
</dbReference>
<evidence type="ECO:0000313" key="2">
    <source>
        <dbReference type="EMBL" id="MEI5908726.1"/>
    </source>
</evidence>
<protein>
    <submittedName>
        <fullName evidence="2">MOSC domain-containing protein</fullName>
    </submittedName>
</protein>
<dbReference type="PANTHER" id="PTHR30212">
    <property type="entry name" value="PROTEIN YIIM"/>
    <property type="match status" value="1"/>
</dbReference>
<feature type="domain" description="MOSC" evidence="1">
    <location>
        <begin position="27"/>
        <end position="161"/>
    </location>
</feature>
<dbReference type="Pfam" id="PF03473">
    <property type="entry name" value="MOSC"/>
    <property type="match status" value="1"/>
</dbReference>
<dbReference type="Proteomes" id="UP001312865">
    <property type="component" value="Unassembled WGS sequence"/>
</dbReference>
<reference evidence="2 3" key="1">
    <citation type="journal article" date="2018" name="J. Microbiol.">
        <title>Bacillus spongiae sp. nov., isolated from sponge of Jeju Island.</title>
        <authorList>
            <person name="Lee G.E."/>
            <person name="Im W.T."/>
            <person name="Park J.S."/>
        </authorList>
    </citation>
    <scope>NUCLEOTIDE SEQUENCE [LARGE SCALE GENOMIC DNA]</scope>
    <source>
        <strain evidence="2 3">135PIL107-10</strain>
    </source>
</reference>
<dbReference type="Pfam" id="PF03475">
    <property type="entry name" value="YiiM_3-alpha"/>
    <property type="match status" value="1"/>
</dbReference>
<gene>
    <name evidence="2" type="ORF">WAK64_16890</name>
</gene>
<dbReference type="InterPro" id="IPR005302">
    <property type="entry name" value="MoCF_Sase_C"/>
</dbReference>
<evidence type="ECO:0000313" key="3">
    <source>
        <dbReference type="Proteomes" id="UP001312865"/>
    </source>
</evidence>